<dbReference type="SUPFAM" id="SSF81296">
    <property type="entry name" value="E set domains"/>
    <property type="match status" value="2"/>
</dbReference>
<dbReference type="PANTHER" id="PTHR11188">
    <property type="entry name" value="ARRESTIN DOMAIN CONTAINING PROTEIN"/>
    <property type="match status" value="1"/>
</dbReference>
<evidence type="ECO:0000259" key="1">
    <source>
        <dbReference type="SMART" id="SM01017"/>
    </source>
</evidence>
<dbReference type="InterPro" id="IPR014752">
    <property type="entry name" value="Arrestin-like_C"/>
</dbReference>
<evidence type="ECO:0000313" key="3">
    <source>
        <dbReference type="WBParaSite" id="DME_0000268501-mRNA-1"/>
    </source>
</evidence>
<reference evidence="3" key="1">
    <citation type="submission" date="2017-02" db="UniProtKB">
        <authorList>
            <consortium name="WormBaseParasite"/>
        </authorList>
    </citation>
    <scope>IDENTIFICATION</scope>
</reference>
<dbReference type="GO" id="GO:0015031">
    <property type="term" value="P:protein transport"/>
    <property type="evidence" value="ECO:0007669"/>
    <property type="project" value="TreeGrafter"/>
</dbReference>
<feature type="domain" description="Arrestin C-terminal-like" evidence="1">
    <location>
        <begin position="128"/>
        <end position="310"/>
    </location>
</feature>
<dbReference type="InterPro" id="IPR050357">
    <property type="entry name" value="Arrestin_domain-protein"/>
</dbReference>
<protein>
    <submittedName>
        <fullName evidence="3">Arrestin_C domain-containing protein</fullName>
    </submittedName>
</protein>
<sequence length="414" mass="47154">LKKESECFCPGENIIGHIEIKMVPKIEIYQLHYLIIGTGNFNNSLKEELPCWLPTSIETRRFSVRYLIKASLVYQSVNKDEGETSQGKLVALRGFTIIESLDLNLLSSAFFKSQAIQNVKKFGFFSCTGGHVKLVISIPRTAFVCGEYIHFEGRIENKSDHRVEKVAVILEKNLVYQHLEEENLVDTLEITEENLALYVDDGATIRIDKYFSIPSLPPSTATEDLIDSKNNNKLFVQTAANITPIGPRGSIFSINSVTHANNVKKMKQNSVVHQKKRIVIISYSLLIVVKTSGVDIIRERIPIVIGSIPSCSIFESEDLIRLSEDNMKTNRKYSMNPIYRCKPLEKPIKLQKQDEFQICNEAQLNYINKYPFFTELPTSSKQSRKIKVLINSVECENLLKSDESHEQGEYLLMH</sequence>
<dbReference type="AlphaFoldDB" id="A0A0N4U6V7"/>
<name>A0A0N4U6V7_DRAME</name>
<dbReference type="GO" id="GO:0005737">
    <property type="term" value="C:cytoplasm"/>
    <property type="evidence" value="ECO:0007669"/>
    <property type="project" value="TreeGrafter"/>
</dbReference>
<dbReference type="InterPro" id="IPR014756">
    <property type="entry name" value="Ig_E-set"/>
</dbReference>
<accession>A0A0N4U6V7</accession>
<evidence type="ECO:0000313" key="2">
    <source>
        <dbReference type="Proteomes" id="UP000038040"/>
    </source>
</evidence>
<dbReference type="WBParaSite" id="DME_0000268501-mRNA-1">
    <property type="protein sequence ID" value="DME_0000268501-mRNA-1"/>
    <property type="gene ID" value="DME_0000268501"/>
</dbReference>
<proteinExistence type="predicted"/>
<dbReference type="Pfam" id="PF02752">
    <property type="entry name" value="Arrestin_C"/>
    <property type="match status" value="1"/>
</dbReference>
<organism evidence="2 3">
    <name type="scientific">Dracunculus medinensis</name>
    <name type="common">Guinea worm</name>
    <dbReference type="NCBI Taxonomy" id="318479"/>
    <lineage>
        <taxon>Eukaryota</taxon>
        <taxon>Metazoa</taxon>
        <taxon>Ecdysozoa</taxon>
        <taxon>Nematoda</taxon>
        <taxon>Chromadorea</taxon>
        <taxon>Rhabditida</taxon>
        <taxon>Spirurina</taxon>
        <taxon>Dracunculoidea</taxon>
        <taxon>Dracunculidae</taxon>
        <taxon>Dracunculus</taxon>
    </lineage>
</organism>
<dbReference type="Gene3D" id="2.60.40.640">
    <property type="match status" value="1"/>
</dbReference>
<dbReference type="Proteomes" id="UP000038040">
    <property type="component" value="Unplaced"/>
</dbReference>
<dbReference type="InterPro" id="IPR011022">
    <property type="entry name" value="Arrestin_C-like"/>
</dbReference>
<dbReference type="SMART" id="SM01017">
    <property type="entry name" value="Arrestin_C"/>
    <property type="match status" value="1"/>
</dbReference>
<dbReference type="PANTHER" id="PTHR11188:SF83">
    <property type="entry name" value="ARRESTIN C-TERMINAL-LIKE DOMAIN-CONTAINING PROTEIN"/>
    <property type="match status" value="1"/>
</dbReference>